<keyword evidence="3" id="KW-1185">Reference proteome</keyword>
<accession>A0ABQ4G8W1</accession>
<evidence type="ECO:0000313" key="3">
    <source>
        <dbReference type="Proteomes" id="UP000603904"/>
    </source>
</evidence>
<dbReference type="EMBL" id="BOOC01000040">
    <property type="protein sequence ID" value="GIH43500.1"/>
    <property type="molecule type" value="Genomic_DNA"/>
</dbReference>
<feature type="region of interest" description="Disordered" evidence="1">
    <location>
        <begin position="90"/>
        <end position="112"/>
    </location>
</feature>
<comment type="caution">
    <text evidence="2">The sequence shown here is derived from an EMBL/GenBank/DDBJ whole genome shotgun (WGS) entry which is preliminary data.</text>
</comment>
<protein>
    <submittedName>
        <fullName evidence="2">Uncharacterized protein</fullName>
    </submittedName>
</protein>
<reference evidence="2 3" key="1">
    <citation type="submission" date="2021-01" db="EMBL/GenBank/DDBJ databases">
        <title>Whole genome shotgun sequence of Microbispora corallina NBRC 16416.</title>
        <authorList>
            <person name="Komaki H."/>
            <person name="Tamura T."/>
        </authorList>
    </citation>
    <scope>NUCLEOTIDE SEQUENCE [LARGE SCALE GENOMIC DNA]</scope>
    <source>
        <strain evidence="2 3">NBRC 16416</strain>
    </source>
</reference>
<dbReference type="Proteomes" id="UP000603904">
    <property type="component" value="Unassembled WGS sequence"/>
</dbReference>
<evidence type="ECO:0000313" key="2">
    <source>
        <dbReference type="EMBL" id="GIH43500.1"/>
    </source>
</evidence>
<gene>
    <name evidence="2" type="ORF">Mco01_65000</name>
</gene>
<name>A0ABQ4G8W1_9ACTN</name>
<sequence length="129" mass="14419">MREPVTVILIALGYTAEAEWLTWGATRKEIDTPLEVLEVHLPDVALYQWGGLSRLRDRRMVSVHLVSDSPVGYERLGSPLRELVEQEWPKTSTLDGHGQATAPSEQFDAGPVRQGGFQLFNHGRSVPRS</sequence>
<proteinExistence type="predicted"/>
<organism evidence="2 3">
    <name type="scientific">Microbispora corallina</name>
    <dbReference type="NCBI Taxonomy" id="83302"/>
    <lineage>
        <taxon>Bacteria</taxon>
        <taxon>Bacillati</taxon>
        <taxon>Actinomycetota</taxon>
        <taxon>Actinomycetes</taxon>
        <taxon>Streptosporangiales</taxon>
        <taxon>Streptosporangiaceae</taxon>
        <taxon>Microbispora</taxon>
    </lineage>
</organism>
<evidence type="ECO:0000256" key="1">
    <source>
        <dbReference type="SAM" id="MobiDB-lite"/>
    </source>
</evidence>